<dbReference type="PROSITE" id="PS00583">
    <property type="entry name" value="PFKB_KINASES_1"/>
    <property type="match status" value="1"/>
</dbReference>
<organism evidence="4 5">
    <name type="scientific">Oligella urethralis</name>
    <dbReference type="NCBI Taxonomy" id="90245"/>
    <lineage>
        <taxon>Bacteria</taxon>
        <taxon>Pseudomonadati</taxon>
        <taxon>Pseudomonadota</taxon>
        <taxon>Betaproteobacteria</taxon>
        <taxon>Burkholderiales</taxon>
        <taxon>Alcaligenaceae</taxon>
        <taxon>Oligella</taxon>
    </lineage>
</organism>
<evidence type="ECO:0000256" key="1">
    <source>
        <dbReference type="ARBA" id="ARBA00022679"/>
    </source>
</evidence>
<evidence type="ECO:0000256" key="2">
    <source>
        <dbReference type="ARBA" id="ARBA00022777"/>
    </source>
</evidence>
<dbReference type="InterPro" id="IPR029056">
    <property type="entry name" value="Ribokinase-like"/>
</dbReference>
<protein>
    <submittedName>
        <fullName evidence="4">Bifunctional protein hldE</fullName>
    </submittedName>
</protein>
<dbReference type="GO" id="GO:0005829">
    <property type="term" value="C:cytosol"/>
    <property type="evidence" value="ECO:0007669"/>
    <property type="project" value="TreeGrafter"/>
</dbReference>
<dbReference type="GO" id="GO:0016773">
    <property type="term" value="F:phosphotransferase activity, alcohol group as acceptor"/>
    <property type="evidence" value="ECO:0007669"/>
    <property type="project" value="InterPro"/>
</dbReference>
<dbReference type="CDD" id="cd01172">
    <property type="entry name" value="RfaE_like"/>
    <property type="match status" value="1"/>
</dbReference>
<dbReference type="AlphaFoldDB" id="A0A2X1UHZ6"/>
<evidence type="ECO:0000259" key="3">
    <source>
        <dbReference type="Pfam" id="PF00294"/>
    </source>
</evidence>
<proteinExistence type="predicted"/>
<dbReference type="PANTHER" id="PTHR46969:SF1">
    <property type="entry name" value="BIFUNCTIONAL PROTEIN HLDE"/>
    <property type="match status" value="1"/>
</dbReference>
<keyword evidence="1" id="KW-0808">Transferase</keyword>
<evidence type="ECO:0000313" key="5">
    <source>
        <dbReference type="Proteomes" id="UP000250242"/>
    </source>
</evidence>
<dbReference type="FunFam" id="3.40.1190.20:FF:000002">
    <property type="entry name" value="Bifunctional protein HldE"/>
    <property type="match status" value="1"/>
</dbReference>
<dbReference type="SUPFAM" id="SSF53613">
    <property type="entry name" value="Ribokinase-like"/>
    <property type="match status" value="1"/>
</dbReference>
<reference evidence="4 5" key="1">
    <citation type="submission" date="2018-06" db="EMBL/GenBank/DDBJ databases">
        <authorList>
            <consortium name="Pathogen Informatics"/>
            <person name="Doyle S."/>
        </authorList>
    </citation>
    <scope>NUCLEOTIDE SEQUENCE [LARGE SCALE GENOMIC DNA]</scope>
    <source>
        <strain evidence="4 5">NCTC11009</strain>
    </source>
</reference>
<dbReference type="InterPro" id="IPR011611">
    <property type="entry name" value="PfkB_dom"/>
</dbReference>
<dbReference type="Proteomes" id="UP000250242">
    <property type="component" value="Unassembled WGS sequence"/>
</dbReference>
<name>A0A2X1UHZ6_9BURK</name>
<dbReference type="GO" id="GO:0033785">
    <property type="term" value="F:heptose 7-phosphate kinase activity"/>
    <property type="evidence" value="ECO:0007669"/>
    <property type="project" value="TreeGrafter"/>
</dbReference>
<sequence length="309" mass="33786">MSPYPIAQIKNKKILVIGDMMLDRYWFGEVDRISPEAPVPVVRVVKKEDRLGGAANVARNVLSLGGQATLLGVIGVDEGGERLQSLCDDMGINAVLSLDQHINTTLKMRILGRKQQMLRVDFEHSPTDHSLRSVYQHLVDLIAEHDILVLSDYAKGVLRDIRSMIALANQHQVPVLVDPKGTDYSLYRYASLLTPNQLELTQAVGTWKDEEGLVQKAQALREKLALEALLVTRSEKGMTLFAADGVHHVNAEAKEVFDVSGAGDTVLATMAVTRAAGMRWSESIKWANKAGGIVVGKLGTSIVSAEELL</sequence>
<dbReference type="RefSeq" id="WP_113062130.1">
    <property type="nucleotide sequence ID" value="NZ_UATH01000001.1"/>
</dbReference>
<dbReference type="Gene3D" id="3.40.1190.20">
    <property type="match status" value="1"/>
</dbReference>
<dbReference type="EMBL" id="UATH01000001">
    <property type="protein sequence ID" value="SPY06872.1"/>
    <property type="molecule type" value="Genomic_DNA"/>
</dbReference>
<dbReference type="GO" id="GO:0033786">
    <property type="term" value="F:heptose-1-phosphate adenylyltransferase activity"/>
    <property type="evidence" value="ECO:0007669"/>
    <property type="project" value="TreeGrafter"/>
</dbReference>
<dbReference type="InterPro" id="IPR011913">
    <property type="entry name" value="RfaE_dom_I"/>
</dbReference>
<keyword evidence="2" id="KW-0418">Kinase</keyword>
<dbReference type="InterPro" id="IPR002173">
    <property type="entry name" value="Carboh/pur_kinase_PfkB_CS"/>
</dbReference>
<feature type="domain" description="Carbohydrate kinase PfkB" evidence="3">
    <location>
        <begin position="12"/>
        <end position="302"/>
    </location>
</feature>
<dbReference type="PANTHER" id="PTHR46969">
    <property type="entry name" value="BIFUNCTIONAL PROTEIN HLDE"/>
    <property type="match status" value="1"/>
</dbReference>
<gene>
    <name evidence="4" type="primary">hldE_1</name>
    <name evidence="4" type="ORF">NCTC11009_00054</name>
</gene>
<dbReference type="Pfam" id="PF00294">
    <property type="entry name" value="PfkB"/>
    <property type="match status" value="1"/>
</dbReference>
<dbReference type="NCBIfam" id="TIGR02198">
    <property type="entry name" value="rfaE_dom_I"/>
    <property type="match status" value="1"/>
</dbReference>
<evidence type="ECO:0000313" key="4">
    <source>
        <dbReference type="EMBL" id="SPY06872.1"/>
    </source>
</evidence>
<accession>A0A2X1UHZ6</accession>